<dbReference type="InterPro" id="IPR017923">
    <property type="entry name" value="TFIIS_N"/>
</dbReference>
<keyword evidence="6" id="KW-1185">Reference proteome</keyword>
<dbReference type="PROSITE" id="PS51319">
    <property type="entry name" value="TFIIS_N"/>
    <property type="match status" value="1"/>
</dbReference>
<feature type="chain" id="PRO_5012031725" description="TFIIS N-terminal domain-containing protein" evidence="3">
    <location>
        <begin position="21"/>
        <end position="1315"/>
    </location>
</feature>
<feature type="repeat" description="ANK" evidence="1">
    <location>
        <begin position="1077"/>
        <end position="1109"/>
    </location>
</feature>
<dbReference type="SUPFAM" id="SSF53474">
    <property type="entry name" value="alpha/beta-Hydrolases"/>
    <property type="match status" value="1"/>
</dbReference>
<dbReference type="Pfam" id="PF13374">
    <property type="entry name" value="TPR_10"/>
    <property type="match status" value="1"/>
</dbReference>
<dbReference type="InterPro" id="IPR029058">
    <property type="entry name" value="AB_hydrolase_fold"/>
</dbReference>
<dbReference type="PANTHER" id="PTHR12482">
    <property type="entry name" value="LIPASE ROG1-RELATED-RELATED"/>
    <property type="match status" value="1"/>
</dbReference>
<dbReference type="SMART" id="SM00248">
    <property type="entry name" value="ANK"/>
    <property type="match status" value="4"/>
</dbReference>
<evidence type="ECO:0000313" key="6">
    <source>
        <dbReference type="Proteomes" id="UP000243217"/>
    </source>
</evidence>
<keyword evidence="1" id="KW-0040">ANK repeat</keyword>
<reference evidence="5 6" key="1">
    <citation type="journal article" date="2014" name="Genome Biol. Evol.">
        <title>The secreted proteins of Achlya hypogyna and Thraustotheca clavata identify the ancestral oomycete secretome and reveal gene acquisitions by horizontal gene transfer.</title>
        <authorList>
            <person name="Misner I."/>
            <person name="Blouin N."/>
            <person name="Leonard G."/>
            <person name="Richards T.A."/>
            <person name="Lane C.E."/>
        </authorList>
    </citation>
    <scope>NUCLEOTIDE SEQUENCE [LARGE SCALE GENOMIC DNA]</scope>
    <source>
        <strain evidence="5 6">ATCC 34112</strain>
    </source>
</reference>
<dbReference type="InterPro" id="IPR007751">
    <property type="entry name" value="DUF676_lipase-like"/>
</dbReference>
<dbReference type="InterPro" id="IPR044294">
    <property type="entry name" value="Lipase-like"/>
</dbReference>
<accession>A0A1W0A1W1</accession>
<proteinExistence type="predicted"/>
<dbReference type="Proteomes" id="UP000243217">
    <property type="component" value="Unassembled WGS sequence"/>
</dbReference>
<dbReference type="PROSITE" id="PS50088">
    <property type="entry name" value="ANK_REPEAT"/>
    <property type="match status" value="2"/>
</dbReference>
<evidence type="ECO:0000256" key="1">
    <source>
        <dbReference type="PROSITE-ProRule" id="PRU00023"/>
    </source>
</evidence>
<dbReference type="InterPro" id="IPR036770">
    <property type="entry name" value="Ankyrin_rpt-contain_sf"/>
</dbReference>
<feature type="signal peptide" evidence="3">
    <location>
        <begin position="1"/>
        <end position="20"/>
    </location>
</feature>
<dbReference type="Pfam" id="PF05057">
    <property type="entry name" value="DUF676"/>
    <property type="match status" value="1"/>
</dbReference>
<dbReference type="SUPFAM" id="SSF48403">
    <property type="entry name" value="Ankyrin repeat"/>
    <property type="match status" value="1"/>
</dbReference>
<dbReference type="PROSITE" id="PS50297">
    <property type="entry name" value="ANK_REP_REGION"/>
    <property type="match status" value="2"/>
</dbReference>
<dbReference type="SMART" id="SM00028">
    <property type="entry name" value="TPR"/>
    <property type="match status" value="5"/>
</dbReference>
<comment type="caution">
    <text evidence="5">The sequence shown here is derived from an EMBL/GenBank/DDBJ whole genome shotgun (WGS) entry which is preliminary data.</text>
</comment>
<protein>
    <recommendedName>
        <fullName evidence="4">TFIIS N-terminal domain-containing protein</fullName>
    </recommendedName>
</protein>
<dbReference type="Pfam" id="PF13424">
    <property type="entry name" value="TPR_12"/>
    <property type="match status" value="1"/>
</dbReference>
<dbReference type="GO" id="GO:0005634">
    <property type="term" value="C:nucleus"/>
    <property type="evidence" value="ECO:0007669"/>
    <property type="project" value="UniProtKB-SubCell"/>
</dbReference>
<organism evidence="5 6">
    <name type="scientific">Thraustotheca clavata</name>
    <dbReference type="NCBI Taxonomy" id="74557"/>
    <lineage>
        <taxon>Eukaryota</taxon>
        <taxon>Sar</taxon>
        <taxon>Stramenopiles</taxon>
        <taxon>Oomycota</taxon>
        <taxon>Saprolegniomycetes</taxon>
        <taxon>Saprolegniales</taxon>
        <taxon>Achlyaceae</taxon>
        <taxon>Thraustotheca</taxon>
    </lineage>
</organism>
<evidence type="ECO:0000256" key="3">
    <source>
        <dbReference type="SAM" id="SignalP"/>
    </source>
</evidence>
<dbReference type="InterPro" id="IPR011990">
    <property type="entry name" value="TPR-like_helical_dom_sf"/>
</dbReference>
<dbReference type="SUPFAM" id="SSF47676">
    <property type="entry name" value="Conserved domain common to transcription factors TFIIS, elongin A, CRSP70"/>
    <property type="match status" value="1"/>
</dbReference>
<dbReference type="Gene3D" id="1.25.40.20">
    <property type="entry name" value="Ankyrin repeat-containing domain"/>
    <property type="match status" value="1"/>
</dbReference>
<dbReference type="OrthoDB" id="286233at2759"/>
<evidence type="ECO:0000256" key="2">
    <source>
        <dbReference type="PROSITE-ProRule" id="PRU00649"/>
    </source>
</evidence>
<evidence type="ECO:0000259" key="4">
    <source>
        <dbReference type="PROSITE" id="PS51319"/>
    </source>
</evidence>
<dbReference type="InterPro" id="IPR035441">
    <property type="entry name" value="TFIIS/LEDGF_dom_sf"/>
</dbReference>
<dbReference type="InterPro" id="IPR019734">
    <property type="entry name" value="TPR_rpt"/>
</dbReference>
<dbReference type="PANTHER" id="PTHR12482:SF62">
    <property type="entry name" value="LIPASE ROG1-RELATED"/>
    <property type="match status" value="1"/>
</dbReference>
<evidence type="ECO:0000313" key="5">
    <source>
        <dbReference type="EMBL" id="OQS04264.1"/>
    </source>
</evidence>
<dbReference type="Gene3D" id="3.40.50.1820">
    <property type="entry name" value="alpha/beta hydrolase"/>
    <property type="match status" value="1"/>
</dbReference>
<feature type="domain" description="TFIIS N-terminal" evidence="4">
    <location>
        <begin position="846"/>
        <end position="916"/>
    </location>
</feature>
<feature type="repeat" description="ANK" evidence="1">
    <location>
        <begin position="1044"/>
        <end position="1076"/>
    </location>
</feature>
<dbReference type="SUPFAM" id="SSF48452">
    <property type="entry name" value="TPR-like"/>
    <property type="match status" value="2"/>
</dbReference>
<gene>
    <name evidence="5" type="ORF">THRCLA_03486</name>
</gene>
<sequence>MLNACLAQTLPLHLIVLVHGNNGQPSDFDVIAGLLPKSLNNVVVLQSEWNQKKKTRRGIKQCGKTLAMEIILWLLSFVQDTNAHQFSIVGHSLGGLIARACLPFIQFTLNELHIVPISFMTLCTPHLGVQKPGKSLTERMTKWLIHRILKTQRLYGQAGLDLLLYTDNKKHQYRTAIGLVSGDHLVAHTSSTISLSSPPNLSPTNTWSWSLHHENFPMDYTIHNTFPTFSSSTNELPSTQGYLCDPSRRITFPVEMLRDLQSLEWRRVHIHVRAPVRHRLKLHDWPLDLRQYNVALTQLQEQLFGLTKRGSKAQVAKVHAKLGFHYSLGGYLTEAIGQFESELVIRKELKEMVAMESCLNNLGTMHLKAKNPEAALSWLTQALDLAKQRDHEPAVCLIEYNLSLVYQALGSYVDATLSATFVYNTEANIDPALRASALEVMALAAKQLGDVSYFELMQTALEKAVELSNNELVECCANNLALHYFEKKRFAEAIKYFESTLDIAAKIQDMKKEAIAHYHLGVLYAEKGDAKTANSHYLVSLEQAKETGASELAALIQVNIGLQHLYSDDLFLAKAELSVAVQKANFVASTVTESFALTALGHVNLMESKSEDAEKLFAADLALSPNDRITQLRAQSNLGLTALIHGEFDKAFDYFRSNTRTATILSNKKELARAYYGMGLASKEKKRRGQSVSAADEPIQLFIRMRGVAHEANEVHLETLALKEMVFMYDLTLAFEKAEEACDELILLTEPLDEERYHLLEAYRSMVNVLSSQLSLLTQRGSRFHDTIKVLVIKRENAINKYMQRYLVPVATSSERIVPSKGKATARLKQTRIEHGHKVEIVEEIQALAHIMDVSAEEELPGLLGQLDLRFISLEMLEETNIGKALVRIYRRTESEAVRQDARKLLRKWKKTALDGLQRRQKRVETFGPSSIYFRQVTMGAAVSDYFTDAVDVSDGYIDIPDPMIIIHHACAKALHHTVSIFFKKGGDPNEKCFEEDDVYERDDTPMICAVRGCPEVPGATPKHILTLELILLYGGDINVYNKVHQTPLYVAVQKGYLNIAAWLIVNGADVNICDSAGVSPLLYAARSGRVDLVSLLLETNAKVEAPHRRRSCLKFSSLAEENSTFLPEIQTLLADRLKKEAEANKARLEALQAKTSKISIDLLKAQLQELHKNQRKQAAANKKAKEFDKKHEAVVLNVTPSTPSKELVKVSHVGGHWVKKQVRSNQLLSDHAFSIPNRVHAAPTEWVFVNTQFDNEEDRNKHDLMQQSLELYNSLQSRKDPNRTIQSAPNLHRPIAQVSKRPHTTIPVKSKTLV</sequence>
<dbReference type="Gene3D" id="1.20.930.10">
    <property type="entry name" value="Conserved domain common to transcription factors TFIIS, elongin A, CRSP70"/>
    <property type="match status" value="1"/>
</dbReference>
<dbReference type="EMBL" id="JNBS01000649">
    <property type="protein sequence ID" value="OQS04264.1"/>
    <property type="molecule type" value="Genomic_DNA"/>
</dbReference>
<keyword evidence="2" id="KW-0539">Nucleus</keyword>
<dbReference type="Pfam" id="PF08711">
    <property type="entry name" value="Med26"/>
    <property type="match status" value="1"/>
</dbReference>
<dbReference type="InterPro" id="IPR002110">
    <property type="entry name" value="Ankyrin_rpt"/>
</dbReference>
<dbReference type="Gene3D" id="1.25.40.10">
    <property type="entry name" value="Tetratricopeptide repeat domain"/>
    <property type="match status" value="3"/>
</dbReference>
<comment type="subcellular location">
    <subcellularLocation>
        <location evidence="2">Nucleus</location>
    </subcellularLocation>
</comment>
<keyword evidence="3" id="KW-0732">Signal</keyword>
<dbReference type="Pfam" id="PF12796">
    <property type="entry name" value="Ank_2"/>
    <property type="match status" value="1"/>
</dbReference>
<name>A0A1W0A1W1_9STRA</name>